<sequence length="221" mass="24055">MTTETRWIHWSLRILAVVLALAAGYAVAGLVGGAIPTNRDWRPPPRGIRIFVESNGVHTGIIVPKVAAGVDWRGFARPGDLRDPRYAAFDHLAIGWGEKAFFLETPTWADVKLRTVVASATGSDAVLLHVEHLAAPVAGGDVRAVMLSEGEYRRLAGYIAATIRPGGRAYPGYAGYDAFYDARGHYSGVATCNAWTGDALRFAGVRVGWWTPFPATVMWWF</sequence>
<dbReference type="NCBIfam" id="TIGR02117">
    <property type="entry name" value="chp_urease_rgn"/>
    <property type="match status" value="1"/>
</dbReference>
<gene>
    <name evidence="2" type="ORF">C8J24_1964</name>
</gene>
<dbReference type="RefSeq" id="WP_107932015.1">
    <property type="nucleotide sequence ID" value="NZ_PZZN01000002.1"/>
</dbReference>
<keyword evidence="1" id="KW-0472">Membrane</keyword>
<evidence type="ECO:0000313" key="3">
    <source>
        <dbReference type="Proteomes" id="UP000240996"/>
    </source>
</evidence>
<dbReference type="Pfam" id="PF09601">
    <property type="entry name" value="DUF2459"/>
    <property type="match status" value="1"/>
</dbReference>
<evidence type="ECO:0000256" key="1">
    <source>
        <dbReference type="SAM" id="Phobius"/>
    </source>
</evidence>
<evidence type="ECO:0000313" key="2">
    <source>
        <dbReference type="EMBL" id="PTM45736.1"/>
    </source>
</evidence>
<comment type="caution">
    <text evidence="2">The sequence shown here is derived from an EMBL/GenBank/DDBJ whole genome shotgun (WGS) entry which is preliminary data.</text>
</comment>
<keyword evidence="3" id="KW-1185">Reference proteome</keyword>
<organism evidence="2 3">
    <name type="scientific">Sphingomonas aerolata</name>
    <dbReference type="NCBI Taxonomy" id="185951"/>
    <lineage>
        <taxon>Bacteria</taxon>
        <taxon>Pseudomonadati</taxon>
        <taxon>Pseudomonadota</taxon>
        <taxon>Alphaproteobacteria</taxon>
        <taxon>Sphingomonadales</taxon>
        <taxon>Sphingomonadaceae</taxon>
        <taxon>Sphingomonas</taxon>
    </lineage>
</organism>
<dbReference type="AlphaFoldDB" id="A0A2T4YQE5"/>
<name>A0A2T4YQE5_9SPHN</name>
<protein>
    <submittedName>
        <fullName evidence="2">Uncharacterized protein (TIGR02117 family)</fullName>
    </submittedName>
</protein>
<dbReference type="EMBL" id="PZZN01000002">
    <property type="protein sequence ID" value="PTM45736.1"/>
    <property type="molecule type" value="Genomic_DNA"/>
</dbReference>
<keyword evidence="1" id="KW-0812">Transmembrane</keyword>
<reference evidence="2 3" key="1">
    <citation type="submission" date="2018-04" db="EMBL/GenBank/DDBJ databases">
        <title>Genomic Encyclopedia of Type Strains, Phase III (KMG-III): the genomes of soil and plant-associated and newly described type strains.</title>
        <authorList>
            <person name="Whitman W."/>
        </authorList>
    </citation>
    <scope>NUCLEOTIDE SEQUENCE [LARGE SCALE GENOMIC DNA]</scope>
    <source>
        <strain evidence="2 3">NW12</strain>
    </source>
</reference>
<accession>A0A2T4YQE5</accession>
<keyword evidence="1" id="KW-1133">Transmembrane helix</keyword>
<dbReference type="InterPro" id="IPR011727">
    <property type="entry name" value="CHP02117"/>
</dbReference>
<proteinExistence type="predicted"/>
<dbReference type="Proteomes" id="UP000240996">
    <property type="component" value="Unassembled WGS sequence"/>
</dbReference>
<feature type="transmembrane region" description="Helical" evidence="1">
    <location>
        <begin position="12"/>
        <end position="35"/>
    </location>
</feature>